<dbReference type="PANTHER" id="PTHR11158">
    <property type="entry name" value="MSF1/PX19 RELATED"/>
    <property type="match status" value="1"/>
</dbReference>
<evidence type="ECO:0000259" key="1">
    <source>
        <dbReference type="PROSITE" id="PS50904"/>
    </source>
</evidence>
<reference evidence="2" key="1">
    <citation type="submission" date="2023-01" db="EMBL/GenBank/DDBJ databases">
        <title>Genome assembly of the deep-sea coral Lophelia pertusa.</title>
        <authorList>
            <person name="Herrera S."/>
            <person name="Cordes E."/>
        </authorList>
    </citation>
    <scope>NUCLEOTIDE SEQUENCE</scope>
    <source>
        <strain evidence="2">USNM1676648</strain>
        <tissue evidence="2">Polyp</tissue>
    </source>
</reference>
<name>A0A9W9ZX09_9CNID</name>
<comment type="caution">
    <text evidence="2">The sequence shown here is derived from an EMBL/GenBank/DDBJ whole genome shotgun (WGS) entry which is preliminary data.</text>
</comment>
<dbReference type="GO" id="GO:0005758">
    <property type="term" value="C:mitochondrial intermembrane space"/>
    <property type="evidence" value="ECO:0007669"/>
    <property type="project" value="InterPro"/>
</dbReference>
<dbReference type="AlphaFoldDB" id="A0A9W9ZX09"/>
<accession>A0A9W9ZX09</accession>
<protein>
    <submittedName>
        <fullName evidence="2">PRELI domain-containing protein 1, mitochondrial</fullName>
    </submittedName>
</protein>
<organism evidence="2 3">
    <name type="scientific">Desmophyllum pertusum</name>
    <dbReference type="NCBI Taxonomy" id="174260"/>
    <lineage>
        <taxon>Eukaryota</taxon>
        <taxon>Metazoa</taxon>
        <taxon>Cnidaria</taxon>
        <taxon>Anthozoa</taxon>
        <taxon>Hexacorallia</taxon>
        <taxon>Scleractinia</taxon>
        <taxon>Caryophylliina</taxon>
        <taxon>Caryophylliidae</taxon>
        <taxon>Desmophyllum</taxon>
    </lineage>
</organism>
<dbReference type="PROSITE" id="PS50904">
    <property type="entry name" value="PRELI_MSF1"/>
    <property type="match status" value="1"/>
</dbReference>
<gene>
    <name evidence="2" type="primary">PRELID1</name>
    <name evidence="2" type="ORF">OS493_034170</name>
</gene>
<dbReference type="Pfam" id="PF04707">
    <property type="entry name" value="PRELI"/>
    <property type="match status" value="1"/>
</dbReference>
<evidence type="ECO:0000313" key="2">
    <source>
        <dbReference type="EMBL" id="KAJ7389035.1"/>
    </source>
</evidence>
<dbReference type="OrthoDB" id="341300at2759"/>
<dbReference type="InterPro" id="IPR037365">
    <property type="entry name" value="Slowmo/Ups"/>
</dbReference>
<evidence type="ECO:0000313" key="3">
    <source>
        <dbReference type="Proteomes" id="UP001163046"/>
    </source>
</evidence>
<keyword evidence="3" id="KW-1185">Reference proteome</keyword>
<dbReference type="EMBL" id="MU825443">
    <property type="protein sequence ID" value="KAJ7389035.1"/>
    <property type="molecule type" value="Genomic_DNA"/>
</dbReference>
<proteinExistence type="predicted"/>
<dbReference type="Proteomes" id="UP001163046">
    <property type="component" value="Unassembled WGS sequence"/>
</dbReference>
<dbReference type="InterPro" id="IPR006797">
    <property type="entry name" value="PRELI/MSF1_dom"/>
</dbReference>
<feature type="domain" description="PRELI/MSF1" evidence="1">
    <location>
        <begin position="1"/>
        <end position="169"/>
    </location>
</feature>
<sequence>MKFYCTNCMLKFNWDQVSSAFWTRYPNPFSRHVLSEDIISRSLVGNKLVTKKLTTKTNSVPRWAERFVSSKVACIVEESVVDPEAKTLTTYTRNITFTKLMVVEEKCVYSVHPTNKEWTTCQRQSWVSSGVFGFARAIERFGIERYKSNAPKAIKGLNFILDKLHIPERPPRALPIPVPQMS</sequence>